<evidence type="ECO:0000313" key="2">
    <source>
        <dbReference type="Proteomes" id="UP001432322"/>
    </source>
</evidence>
<keyword evidence="2" id="KW-1185">Reference proteome</keyword>
<comment type="caution">
    <text evidence="1">The sequence shown here is derived from an EMBL/GenBank/DDBJ whole genome shotgun (WGS) entry which is preliminary data.</text>
</comment>
<dbReference type="Proteomes" id="UP001432322">
    <property type="component" value="Unassembled WGS sequence"/>
</dbReference>
<gene>
    <name evidence="1" type="ORF">PFISCL1PPCAC_5827</name>
</gene>
<reference evidence="1" key="1">
    <citation type="submission" date="2023-10" db="EMBL/GenBank/DDBJ databases">
        <title>Genome assembly of Pristionchus species.</title>
        <authorList>
            <person name="Yoshida K."/>
            <person name="Sommer R.J."/>
        </authorList>
    </citation>
    <scope>NUCLEOTIDE SEQUENCE</scope>
    <source>
        <strain evidence="1">RS5133</strain>
    </source>
</reference>
<sequence>GATIAESPSDCDLQQVFLVFSGCHSNSIRKVAGVGVENDVIQLESRESSSVICVLLCYLAIGSVLERQGRGCW</sequence>
<name>A0AAV5V7K7_9BILA</name>
<feature type="non-terminal residue" evidence="1">
    <location>
        <position position="73"/>
    </location>
</feature>
<dbReference type="AlphaFoldDB" id="A0AAV5V7K7"/>
<evidence type="ECO:0000313" key="1">
    <source>
        <dbReference type="EMBL" id="GMT14530.1"/>
    </source>
</evidence>
<organism evidence="1 2">
    <name type="scientific">Pristionchus fissidentatus</name>
    <dbReference type="NCBI Taxonomy" id="1538716"/>
    <lineage>
        <taxon>Eukaryota</taxon>
        <taxon>Metazoa</taxon>
        <taxon>Ecdysozoa</taxon>
        <taxon>Nematoda</taxon>
        <taxon>Chromadorea</taxon>
        <taxon>Rhabditida</taxon>
        <taxon>Rhabditina</taxon>
        <taxon>Diplogasteromorpha</taxon>
        <taxon>Diplogasteroidea</taxon>
        <taxon>Neodiplogasteridae</taxon>
        <taxon>Pristionchus</taxon>
    </lineage>
</organism>
<dbReference type="EMBL" id="BTSY01000002">
    <property type="protein sequence ID" value="GMT14530.1"/>
    <property type="molecule type" value="Genomic_DNA"/>
</dbReference>
<feature type="non-terminal residue" evidence="1">
    <location>
        <position position="1"/>
    </location>
</feature>
<proteinExistence type="predicted"/>
<protein>
    <submittedName>
        <fullName evidence="1">Uncharacterized protein</fullName>
    </submittedName>
</protein>
<accession>A0AAV5V7K7</accession>